<evidence type="ECO:0000256" key="1">
    <source>
        <dbReference type="ARBA" id="ARBA00010641"/>
    </source>
</evidence>
<evidence type="ECO:0000256" key="5">
    <source>
        <dbReference type="ARBA" id="ARBA00023163"/>
    </source>
</evidence>
<dbReference type="Pfam" id="PF04542">
    <property type="entry name" value="Sigma70_r2"/>
    <property type="match status" value="1"/>
</dbReference>
<dbReference type="PANTHER" id="PTHR43133:SF8">
    <property type="entry name" value="RNA POLYMERASE SIGMA FACTOR HI_1459-RELATED"/>
    <property type="match status" value="1"/>
</dbReference>
<organism evidence="9 10">
    <name type="scientific">Cytobacillus oceanisediminis</name>
    <dbReference type="NCBI Taxonomy" id="665099"/>
    <lineage>
        <taxon>Bacteria</taxon>
        <taxon>Bacillati</taxon>
        <taxon>Bacillota</taxon>
        <taxon>Bacilli</taxon>
        <taxon>Bacillales</taxon>
        <taxon>Bacillaceae</taxon>
        <taxon>Cytobacillus</taxon>
    </lineage>
</organism>
<keyword evidence="5 6" id="KW-0804">Transcription</keyword>
<dbReference type="Proteomes" id="UP000318667">
    <property type="component" value="Unassembled WGS sequence"/>
</dbReference>
<name>A0A562K756_9BACI</name>
<dbReference type="Gene3D" id="1.10.1740.10">
    <property type="match status" value="1"/>
</dbReference>
<comment type="similarity">
    <text evidence="1 6">Belongs to the sigma-70 factor family. ECF subfamily.</text>
</comment>
<dbReference type="CDD" id="cd06171">
    <property type="entry name" value="Sigma70_r4"/>
    <property type="match status" value="1"/>
</dbReference>
<evidence type="ECO:0000256" key="6">
    <source>
        <dbReference type="RuleBase" id="RU000716"/>
    </source>
</evidence>
<dbReference type="GO" id="GO:0003677">
    <property type="term" value="F:DNA binding"/>
    <property type="evidence" value="ECO:0007669"/>
    <property type="project" value="UniProtKB-KW"/>
</dbReference>
<dbReference type="RefSeq" id="WP_242020879.1">
    <property type="nucleotide sequence ID" value="NZ_CBCSDC010000009.1"/>
</dbReference>
<dbReference type="InterPro" id="IPR039425">
    <property type="entry name" value="RNA_pol_sigma-70-like"/>
</dbReference>
<dbReference type="GO" id="GO:0016987">
    <property type="term" value="F:sigma factor activity"/>
    <property type="evidence" value="ECO:0007669"/>
    <property type="project" value="UniProtKB-KW"/>
</dbReference>
<accession>A0A562K756</accession>
<dbReference type="SUPFAM" id="SSF88946">
    <property type="entry name" value="Sigma2 domain of RNA polymerase sigma factors"/>
    <property type="match status" value="1"/>
</dbReference>
<dbReference type="GO" id="GO:0006352">
    <property type="term" value="P:DNA-templated transcription initiation"/>
    <property type="evidence" value="ECO:0007669"/>
    <property type="project" value="InterPro"/>
</dbReference>
<evidence type="ECO:0000259" key="8">
    <source>
        <dbReference type="Pfam" id="PF08281"/>
    </source>
</evidence>
<protein>
    <recommendedName>
        <fullName evidence="6">RNA polymerase sigma factor</fullName>
    </recommendedName>
</protein>
<keyword evidence="3 6" id="KW-0731">Sigma factor</keyword>
<dbReference type="InterPro" id="IPR014284">
    <property type="entry name" value="RNA_pol_sigma-70_dom"/>
</dbReference>
<comment type="caution">
    <text evidence="9">The sequence shown here is derived from an EMBL/GenBank/DDBJ whole genome shotgun (WGS) entry which is preliminary data.</text>
</comment>
<dbReference type="InterPro" id="IPR000838">
    <property type="entry name" value="RNA_pol_sigma70_ECF_CS"/>
</dbReference>
<dbReference type="Gene3D" id="1.10.10.10">
    <property type="entry name" value="Winged helix-like DNA-binding domain superfamily/Winged helix DNA-binding domain"/>
    <property type="match status" value="1"/>
</dbReference>
<dbReference type="PANTHER" id="PTHR43133">
    <property type="entry name" value="RNA POLYMERASE ECF-TYPE SIGMA FACTO"/>
    <property type="match status" value="1"/>
</dbReference>
<dbReference type="AlphaFoldDB" id="A0A562K756"/>
<evidence type="ECO:0000313" key="9">
    <source>
        <dbReference type="EMBL" id="TWH91206.1"/>
    </source>
</evidence>
<evidence type="ECO:0000256" key="2">
    <source>
        <dbReference type="ARBA" id="ARBA00023015"/>
    </source>
</evidence>
<reference evidence="9 10" key="1">
    <citation type="journal article" date="2015" name="Stand. Genomic Sci.">
        <title>Genomic Encyclopedia of Bacterial and Archaeal Type Strains, Phase III: the genomes of soil and plant-associated and newly described type strains.</title>
        <authorList>
            <person name="Whitman W.B."/>
            <person name="Woyke T."/>
            <person name="Klenk H.P."/>
            <person name="Zhou Y."/>
            <person name="Lilburn T.G."/>
            <person name="Beck B.J."/>
            <person name="De Vos P."/>
            <person name="Vandamme P."/>
            <person name="Eisen J.A."/>
            <person name="Garrity G."/>
            <person name="Hugenholtz P."/>
            <person name="Kyrpides N.C."/>
        </authorList>
    </citation>
    <scope>NUCLEOTIDE SEQUENCE [LARGE SCALE GENOMIC DNA]</scope>
    <source>
        <strain evidence="9 10">CGMCC 1.10115</strain>
    </source>
</reference>
<dbReference type="Pfam" id="PF08281">
    <property type="entry name" value="Sigma70_r4_2"/>
    <property type="match status" value="1"/>
</dbReference>
<evidence type="ECO:0000259" key="7">
    <source>
        <dbReference type="Pfam" id="PF04542"/>
    </source>
</evidence>
<dbReference type="SUPFAM" id="SSF88659">
    <property type="entry name" value="Sigma3 and sigma4 domains of RNA polymerase sigma factors"/>
    <property type="match status" value="1"/>
</dbReference>
<dbReference type="GO" id="GO:0006950">
    <property type="term" value="P:response to stress"/>
    <property type="evidence" value="ECO:0007669"/>
    <property type="project" value="UniProtKB-ARBA"/>
</dbReference>
<dbReference type="InterPro" id="IPR013324">
    <property type="entry name" value="RNA_pol_sigma_r3/r4-like"/>
</dbReference>
<evidence type="ECO:0000256" key="3">
    <source>
        <dbReference type="ARBA" id="ARBA00023082"/>
    </source>
</evidence>
<gene>
    <name evidence="9" type="ORF">IQ19_00662</name>
</gene>
<dbReference type="GeneID" id="65401936"/>
<sequence>MNKIDFSALYSLHYKRLFHISFSITRDSYLAEDVVQETFIKAMKKAETIQDNQKVGAWLAVIAGRTALDFVRKEKRKTAIPMDQEMIECLGKKTMQNVEQEVQSGFMAEEINSAIRQLTRDYQDVLFLKLDQGLKEQEIASILNLKPSTVKTRIFRARKQLKMMVQMSA</sequence>
<dbReference type="InterPro" id="IPR013249">
    <property type="entry name" value="RNA_pol_sigma70_r4_t2"/>
</dbReference>
<dbReference type="InterPro" id="IPR013325">
    <property type="entry name" value="RNA_pol_sigma_r2"/>
</dbReference>
<dbReference type="EMBL" id="VLKI01000001">
    <property type="protein sequence ID" value="TWH91206.1"/>
    <property type="molecule type" value="Genomic_DNA"/>
</dbReference>
<evidence type="ECO:0000256" key="4">
    <source>
        <dbReference type="ARBA" id="ARBA00023125"/>
    </source>
</evidence>
<dbReference type="NCBIfam" id="TIGR02937">
    <property type="entry name" value="sigma70-ECF"/>
    <property type="match status" value="1"/>
</dbReference>
<keyword evidence="4 6" id="KW-0238">DNA-binding</keyword>
<dbReference type="InterPro" id="IPR036388">
    <property type="entry name" value="WH-like_DNA-bd_sf"/>
</dbReference>
<evidence type="ECO:0000313" key="10">
    <source>
        <dbReference type="Proteomes" id="UP000318667"/>
    </source>
</evidence>
<feature type="domain" description="RNA polymerase sigma-70 region 2" evidence="7">
    <location>
        <begin position="9"/>
        <end position="76"/>
    </location>
</feature>
<keyword evidence="2 6" id="KW-0805">Transcription regulation</keyword>
<dbReference type="PROSITE" id="PS01063">
    <property type="entry name" value="SIGMA70_ECF"/>
    <property type="match status" value="1"/>
</dbReference>
<feature type="domain" description="RNA polymerase sigma factor 70 region 4 type 2" evidence="8">
    <location>
        <begin position="109"/>
        <end position="161"/>
    </location>
</feature>
<dbReference type="InterPro" id="IPR007627">
    <property type="entry name" value="RNA_pol_sigma70_r2"/>
</dbReference>
<proteinExistence type="inferred from homology"/>
<keyword evidence="10" id="KW-1185">Reference proteome</keyword>